<evidence type="ECO:0008006" key="5">
    <source>
        <dbReference type="Google" id="ProtNLM"/>
    </source>
</evidence>
<dbReference type="InterPro" id="IPR029063">
    <property type="entry name" value="SAM-dependent_MTases_sf"/>
</dbReference>
<dbReference type="AlphaFoldDB" id="A0A2M6WTI8"/>
<protein>
    <recommendedName>
        <fullName evidence="5">Methyltransferase domain-containing protein</fullName>
    </recommendedName>
</protein>
<name>A0A2M6WTI8_9BACT</name>
<proteinExistence type="predicted"/>
<dbReference type="PANTHER" id="PTHR13069:SF21">
    <property type="entry name" value="ALKYLATED DNA REPAIR PROTEIN ALKB HOMOLOG 8"/>
    <property type="match status" value="1"/>
</dbReference>
<dbReference type="GO" id="GO:0008168">
    <property type="term" value="F:methyltransferase activity"/>
    <property type="evidence" value="ECO:0007669"/>
    <property type="project" value="UniProtKB-KW"/>
</dbReference>
<dbReference type="CDD" id="cd02440">
    <property type="entry name" value="AdoMet_MTases"/>
    <property type="match status" value="1"/>
</dbReference>
<gene>
    <name evidence="3" type="ORF">COT94_02480</name>
</gene>
<dbReference type="Gene3D" id="3.40.50.150">
    <property type="entry name" value="Vaccinia Virus protein VP39"/>
    <property type="match status" value="1"/>
</dbReference>
<keyword evidence="1" id="KW-0489">Methyltransferase</keyword>
<dbReference type="Proteomes" id="UP000228533">
    <property type="component" value="Unassembled WGS sequence"/>
</dbReference>
<comment type="caution">
    <text evidence="3">The sequence shown here is derived from an EMBL/GenBank/DDBJ whole genome shotgun (WGS) entry which is preliminary data.</text>
</comment>
<dbReference type="Pfam" id="PF13489">
    <property type="entry name" value="Methyltransf_23"/>
    <property type="match status" value="1"/>
</dbReference>
<reference evidence="4" key="1">
    <citation type="submission" date="2017-09" db="EMBL/GenBank/DDBJ databases">
        <title>Depth-based differentiation of microbial function through sediment-hosted aquifers and enrichment of novel symbionts in the deep terrestrial subsurface.</title>
        <authorList>
            <person name="Probst A.J."/>
            <person name="Ladd B."/>
            <person name="Jarett J.K."/>
            <person name="Geller-Mcgrath D.E."/>
            <person name="Sieber C.M.K."/>
            <person name="Emerson J.B."/>
            <person name="Anantharaman K."/>
            <person name="Thomas B.C."/>
            <person name="Malmstrom R."/>
            <person name="Stieglmeier M."/>
            <person name="Klingl A."/>
            <person name="Woyke T."/>
            <person name="Ryan C.M."/>
            <person name="Banfield J.F."/>
        </authorList>
    </citation>
    <scope>NUCLEOTIDE SEQUENCE [LARGE SCALE GENOMIC DNA]</scope>
</reference>
<sequence length="236" mass="27845">MNEQTRKRLLKMVHDNYQAIAEDFSQSRERSLWPEIIKLINQYLPQETEAKLMDIGCGNGRLLDNLPDNTNYLGVDISANLINIASSYNRRQQQVAFATCDILELNQLPQNNFDIITAIAILHHLPGQTLRRDALKQLKNKLNDRGVIILSVWNLWSKSRYRRTIWRFWLLKLIKKHHMDFGDILLSWQNKNTPHYQRYYHAFTKRQLIKLVKLSGLKLVSLSKDQNNYYLVLKKA</sequence>
<dbReference type="EMBL" id="PFAM01000013">
    <property type="protein sequence ID" value="PIT96102.1"/>
    <property type="molecule type" value="Genomic_DNA"/>
</dbReference>
<accession>A0A2M6WTI8</accession>
<dbReference type="PANTHER" id="PTHR13069">
    <property type="entry name" value="ALKYLATED DNA REPAIR PROTEIN ALKB HOMOLOG 8"/>
    <property type="match status" value="1"/>
</dbReference>
<dbReference type="GO" id="GO:0032259">
    <property type="term" value="P:methylation"/>
    <property type="evidence" value="ECO:0007669"/>
    <property type="project" value="UniProtKB-KW"/>
</dbReference>
<evidence type="ECO:0000313" key="4">
    <source>
        <dbReference type="Proteomes" id="UP000228533"/>
    </source>
</evidence>
<organism evidence="3 4">
    <name type="scientific">Candidatus Falkowbacteria bacterium CG10_big_fil_rev_8_21_14_0_10_37_14</name>
    <dbReference type="NCBI Taxonomy" id="1974561"/>
    <lineage>
        <taxon>Bacteria</taxon>
        <taxon>Candidatus Falkowiibacteriota</taxon>
    </lineage>
</organism>
<evidence type="ECO:0000313" key="3">
    <source>
        <dbReference type="EMBL" id="PIT96102.1"/>
    </source>
</evidence>
<evidence type="ECO:0000256" key="2">
    <source>
        <dbReference type="ARBA" id="ARBA00022679"/>
    </source>
</evidence>
<dbReference type="SUPFAM" id="SSF53335">
    <property type="entry name" value="S-adenosyl-L-methionine-dependent methyltransferases"/>
    <property type="match status" value="1"/>
</dbReference>
<dbReference type="InterPro" id="IPR051422">
    <property type="entry name" value="AlkB_tRNA_MeTrf/Diox"/>
</dbReference>
<keyword evidence="2" id="KW-0808">Transferase</keyword>
<evidence type="ECO:0000256" key="1">
    <source>
        <dbReference type="ARBA" id="ARBA00022603"/>
    </source>
</evidence>